<dbReference type="InterPro" id="IPR031874">
    <property type="entry name" value="Cuticle_Acp1"/>
</dbReference>
<organism evidence="2 3">
    <name type="scientific">Megaselia scalaris</name>
    <name type="common">Humpbacked fly</name>
    <name type="synonym">Phora scalaris</name>
    <dbReference type="NCBI Taxonomy" id="36166"/>
    <lineage>
        <taxon>Eukaryota</taxon>
        <taxon>Metazoa</taxon>
        <taxon>Ecdysozoa</taxon>
        <taxon>Arthropoda</taxon>
        <taxon>Hexapoda</taxon>
        <taxon>Insecta</taxon>
        <taxon>Pterygota</taxon>
        <taxon>Neoptera</taxon>
        <taxon>Endopterygota</taxon>
        <taxon>Diptera</taxon>
        <taxon>Brachycera</taxon>
        <taxon>Muscomorpha</taxon>
        <taxon>Platypezoidea</taxon>
        <taxon>Phoridae</taxon>
        <taxon>Megaseliini</taxon>
        <taxon>Megaselia</taxon>
    </lineage>
</organism>
<dbReference type="PANTHER" id="PTHR12336:SF0">
    <property type="entry name" value="ADULT CUTICLE PROTEIN 1-RELATED"/>
    <property type="match status" value="1"/>
</dbReference>
<protein>
    <recommendedName>
        <fullName evidence="4">Cuticle protein</fullName>
    </recommendedName>
</protein>
<dbReference type="EMBL" id="CAQQ02077445">
    <property type="status" value="NOT_ANNOTATED_CDS"/>
    <property type="molecule type" value="Genomic_DNA"/>
</dbReference>
<dbReference type="OMA" id="HAISPWI"/>
<keyword evidence="3" id="KW-1185">Reference proteome</keyword>
<reference evidence="3" key="1">
    <citation type="submission" date="2013-02" db="EMBL/GenBank/DDBJ databases">
        <authorList>
            <person name="Hughes D."/>
        </authorList>
    </citation>
    <scope>NUCLEOTIDE SEQUENCE</scope>
    <source>
        <strain>Durham</strain>
        <strain evidence="3">NC isolate 2 -- Noor lab</strain>
    </source>
</reference>
<dbReference type="HOGENOM" id="CLU_148241_0_0_1"/>
<proteinExistence type="predicted"/>
<dbReference type="Pfam" id="PF15955">
    <property type="entry name" value="Cuticle_4"/>
    <property type="match status" value="1"/>
</dbReference>
<feature type="signal peptide" evidence="1">
    <location>
        <begin position="1"/>
        <end position="17"/>
    </location>
</feature>
<evidence type="ECO:0000256" key="1">
    <source>
        <dbReference type="SAM" id="SignalP"/>
    </source>
</evidence>
<evidence type="ECO:0008006" key="4">
    <source>
        <dbReference type="Google" id="ProtNLM"/>
    </source>
</evidence>
<reference evidence="2" key="2">
    <citation type="submission" date="2015-06" db="UniProtKB">
        <authorList>
            <consortium name="EnsemblMetazoa"/>
        </authorList>
    </citation>
    <scope>IDENTIFICATION</scope>
</reference>
<feature type="chain" id="PRO_5004577125" description="Cuticle protein" evidence="1">
    <location>
        <begin position="18"/>
        <end position="133"/>
    </location>
</feature>
<dbReference type="PANTHER" id="PTHR12336">
    <property type="entry name" value="ADULT CUTICLE PROTEIN 1-RELATED"/>
    <property type="match status" value="1"/>
</dbReference>
<accession>T1GTN0</accession>
<dbReference type="Proteomes" id="UP000015102">
    <property type="component" value="Unassembled WGS sequence"/>
</dbReference>
<name>T1GTN0_MEGSC</name>
<keyword evidence="1" id="KW-0732">Signal</keyword>
<evidence type="ECO:0000313" key="3">
    <source>
        <dbReference type="Proteomes" id="UP000015102"/>
    </source>
</evidence>
<dbReference type="EnsemblMetazoa" id="MESCA007068-RA">
    <property type="protein sequence ID" value="MESCA007068-PA"/>
    <property type="gene ID" value="MESCA007068"/>
</dbReference>
<sequence>MVFKAIALIVLIGLTQGSVIPLSVVSPSLQYTIRGPAHIDAPVVLSHAISPWIVPHVIAAHPPAAVEVAAAPAPVIEVAAAPPKVVVAAPVVEVAEPEGSYVAKTRGSEHVAPLPGHSNSVTVLNAEPAPGTV</sequence>
<evidence type="ECO:0000313" key="2">
    <source>
        <dbReference type="EnsemblMetazoa" id="MESCA007068-PA"/>
    </source>
</evidence>
<dbReference type="AlphaFoldDB" id="T1GTN0"/>